<dbReference type="InterPro" id="IPR040049">
    <property type="entry name" value="Ribosomal_mS25/mL61"/>
</dbReference>
<dbReference type="GO" id="GO:0005739">
    <property type="term" value="C:mitochondrion"/>
    <property type="evidence" value="ECO:0007669"/>
    <property type="project" value="UniProtKB-SubCell"/>
</dbReference>
<dbReference type="STRING" id="50990.A0A4Y7Q3R3"/>
<dbReference type="OrthoDB" id="1696305at2759"/>
<evidence type="ECO:0000256" key="1">
    <source>
        <dbReference type="ARBA" id="ARBA00004173"/>
    </source>
</evidence>
<name>A0A4Y7Q3R3_9AGAM</name>
<dbReference type="PANTHER" id="PTHR13274">
    <property type="entry name" value="MITOCHONDRIAL RIBOSOMAL PROTEIN S25"/>
    <property type="match status" value="1"/>
</dbReference>
<organism evidence="6 7">
    <name type="scientific">Rickenella mellea</name>
    <dbReference type="NCBI Taxonomy" id="50990"/>
    <lineage>
        <taxon>Eukaryota</taxon>
        <taxon>Fungi</taxon>
        <taxon>Dikarya</taxon>
        <taxon>Basidiomycota</taxon>
        <taxon>Agaricomycotina</taxon>
        <taxon>Agaricomycetes</taxon>
        <taxon>Hymenochaetales</taxon>
        <taxon>Rickenellaceae</taxon>
        <taxon>Rickenella</taxon>
    </lineage>
</organism>
<keyword evidence="2" id="KW-0689">Ribosomal protein</keyword>
<dbReference type="GO" id="GO:0005840">
    <property type="term" value="C:ribosome"/>
    <property type="evidence" value="ECO:0007669"/>
    <property type="project" value="UniProtKB-KW"/>
</dbReference>
<dbReference type="AlphaFoldDB" id="A0A4Y7Q3R3"/>
<dbReference type="EMBL" id="ML170175">
    <property type="protein sequence ID" value="TDL22287.1"/>
    <property type="molecule type" value="Genomic_DNA"/>
</dbReference>
<dbReference type="Gene3D" id="3.40.30.10">
    <property type="entry name" value="Glutaredoxin"/>
    <property type="match status" value="1"/>
</dbReference>
<evidence type="ECO:0000259" key="5">
    <source>
        <dbReference type="SMART" id="SM00916"/>
    </source>
</evidence>
<dbReference type="SUPFAM" id="SSF52833">
    <property type="entry name" value="Thioredoxin-like"/>
    <property type="match status" value="1"/>
</dbReference>
<dbReference type="InterPro" id="IPR007741">
    <property type="entry name" value="Ribosomal_mL43/mS25/NADH_DH"/>
</dbReference>
<accession>A0A4Y7Q3R3</accession>
<evidence type="ECO:0000313" key="6">
    <source>
        <dbReference type="EMBL" id="TDL22287.1"/>
    </source>
</evidence>
<dbReference type="GO" id="GO:0003735">
    <property type="term" value="F:structural constituent of ribosome"/>
    <property type="evidence" value="ECO:0007669"/>
    <property type="project" value="InterPro"/>
</dbReference>
<reference evidence="6 7" key="1">
    <citation type="submission" date="2018-06" db="EMBL/GenBank/DDBJ databases">
        <title>A transcriptomic atlas of mushroom development highlights an independent origin of complex multicellularity.</title>
        <authorList>
            <consortium name="DOE Joint Genome Institute"/>
            <person name="Krizsan K."/>
            <person name="Almasi E."/>
            <person name="Merenyi Z."/>
            <person name="Sahu N."/>
            <person name="Viragh M."/>
            <person name="Koszo T."/>
            <person name="Mondo S."/>
            <person name="Kiss B."/>
            <person name="Balint B."/>
            <person name="Kues U."/>
            <person name="Barry K."/>
            <person name="Hegedus J.C."/>
            <person name="Henrissat B."/>
            <person name="Johnson J."/>
            <person name="Lipzen A."/>
            <person name="Ohm R."/>
            <person name="Nagy I."/>
            <person name="Pangilinan J."/>
            <person name="Yan J."/>
            <person name="Xiong Y."/>
            <person name="Grigoriev I.V."/>
            <person name="Hibbett D.S."/>
            <person name="Nagy L.G."/>
        </authorList>
    </citation>
    <scope>NUCLEOTIDE SEQUENCE [LARGE SCALE GENOMIC DNA]</scope>
    <source>
        <strain evidence="6 7">SZMC22713</strain>
    </source>
</reference>
<comment type="subcellular location">
    <subcellularLocation>
        <location evidence="1">Mitochondrion</location>
    </subcellularLocation>
</comment>
<sequence>MPRKVKVIPGPSKLSQVLEVLNKVPRPALAELQALRLKMAARNDHFGARHFVRDDLPRIRYANPTLKIEVNKVKKLKEDKQWKPEIELEFRDGRKETMDLSNKLSSDIFNQLMASAGGATWNQSKLAATVPLNRADHR</sequence>
<evidence type="ECO:0000256" key="2">
    <source>
        <dbReference type="ARBA" id="ARBA00022980"/>
    </source>
</evidence>
<dbReference type="VEuPathDB" id="FungiDB:BD410DRAFT_788532"/>
<dbReference type="Pfam" id="PF05047">
    <property type="entry name" value="L51_S25_CI-B8"/>
    <property type="match status" value="1"/>
</dbReference>
<gene>
    <name evidence="6" type="ORF">BD410DRAFT_788532</name>
</gene>
<evidence type="ECO:0000256" key="3">
    <source>
        <dbReference type="ARBA" id="ARBA00023128"/>
    </source>
</evidence>
<dbReference type="GO" id="GO:1990904">
    <property type="term" value="C:ribonucleoprotein complex"/>
    <property type="evidence" value="ECO:0007669"/>
    <property type="project" value="UniProtKB-KW"/>
</dbReference>
<evidence type="ECO:0000256" key="4">
    <source>
        <dbReference type="ARBA" id="ARBA00023274"/>
    </source>
</evidence>
<dbReference type="SMART" id="SM00916">
    <property type="entry name" value="L51_S25_CI-B8"/>
    <property type="match status" value="1"/>
</dbReference>
<protein>
    <recommendedName>
        <fullName evidence="5">Ribosomal protein/NADH dehydrogenase domain-containing protein</fullName>
    </recommendedName>
</protein>
<proteinExistence type="predicted"/>
<keyword evidence="7" id="KW-1185">Reference proteome</keyword>
<keyword evidence="3" id="KW-0496">Mitochondrion</keyword>
<dbReference type="Proteomes" id="UP000294933">
    <property type="component" value="Unassembled WGS sequence"/>
</dbReference>
<dbReference type="InterPro" id="IPR036249">
    <property type="entry name" value="Thioredoxin-like_sf"/>
</dbReference>
<dbReference type="PANTHER" id="PTHR13274:SF2">
    <property type="entry name" value="SMALL RIBOSOMAL SUBUNIT PROTEIN MS25"/>
    <property type="match status" value="1"/>
</dbReference>
<evidence type="ECO:0000313" key="7">
    <source>
        <dbReference type="Proteomes" id="UP000294933"/>
    </source>
</evidence>
<feature type="domain" description="Ribosomal protein/NADH dehydrogenase" evidence="5">
    <location>
        <begin position="40"/>
        <end position="119"/>
    </location>
</feature>
<keyword evidence="4" id="KW-0687">Ribonucleoprotein</keyword>